<comment type="subcellular location">
    <subcellularLocation>
        <location evidence="7">Cytoplasm</location>
    </subcellularLocation>
</comment>
<dbReference type="Proteomes" id="UP000003085">
    <property type="component" value="Unassembled WGS sequence"/>
</dbReference>
<dbReference type="PRINTS" id="PR00662">
    <property type="entry name" value="G6PISOMERASE"/>
</dbReference>
<dbReference type="Gene3D" id="3.40.50.10490">
    <property type="entry name" value="Glucose-6-phosphate isomerase like protein, domain 1"/>
    <property type="match status" value="2"/>
</dbReference>
<dbReference type="PROSITE" id="PS51463">
    <property type="entry name" value="P_GLUCOSE_ISOMERASE_3"/>
    <property type="match status" value="1"/>
</dbReference>
<sequence length="557" mass="62438">MIKHIQPFPVQEQASVLERLVSLQKQFKDVHLNTLFADDPARFSLFSVEHDQIVLDFSKHRVDQNILKALVELADAQSLGRWIKTLFSSEQINYTEQRAAMHWALRLPRDSAFQSEITAQVHAQLDRMYALVEKIHAGQYRGATGEVIQDVVNIGVGGSDLGPLMVTHALSDFKVSTTKPLAVHFVSTMDGSQLSDLLHQLRPETTLFIISSKSFGTIDTLSNAQTVRQWLEKALGSNDKILKNHFIGVSTKPEKMTEWGIAADKQLQLWDWVGGRYSLWSCIGLPIALTIGVAGFKQLLAGAHAIDQHFQNASFHQNIPVLMGLLGVWNNNFLDIQTHAVLPYDGRLKYFAAYLQQLEMESNGKSIKRNGDKVDTATCPIVWGEVGPNAQHAFYQLLHQGTHSVSCDFIAPVKRYNGNQFTYVENADALVEQHHLALSNCLAQSRLLAFGNQALAVDELQDLPAYKQYSGNQPSSTILLKELNPYSLGMLIAMYEHKVFVQSVLWNINPFDQWGVEKGKEIANQLLPILNREQDDISKFDVSTQGLLKIILDKSIN</sequence>
<dbReference type="GO" id="GO:0048029">
    <property type="term" value="F:monosaccharide binding"/>
    <property type="evidence" value="ECO:0007669"/>
    <property type="project" value="TreeGrafter"/>
</dbReference>
<comment type="catalytic activity">
    <reaction evidence="6 7 8">
        <text>alpha-D-glucose 6-phosphate = beta-D-fructose 6-phosphate</text>
        <dbReference type="Rhea" id="RHEA:11816"/>
        <dbReference type="ChEBI" id="CHEBI:57634"/>
        <dbReference type="ChEBI" id="CHEBI:58225"/>
        <dbReference type="EC" id="5.3.1.9"/>
    </reaction>
</comment>
<feature type="active site" evidence="7">
    <location>
        <position position="520"/>
    </location>
</feature>
<keyword evidence="5 7" id="KW-0413">Isomerase</keyword>
<name>D4XL78_ACIHA</name>
<evidence type="ECO:0000313" key="9">
    <source>
        <dbReference type="EMBL" id="EFF84037.1"/>
    </source>
</evidence>
<dbReference type="GO" id="GO:0051156">
    <property type="term" value="P:glucose 6-phosphate metabolic process"/>
    <property type="evidence" value="ECO:0007669"/>
    <property type="project" value="TreeGrafter"/>
</dbReference>
<dbReference type="PROSITE" id="PS00765">
    <property type="entry name" value="P_GLUCOSE_ISOMERASE_1"/>
    <property type="match status" value="1"/>
</dbReference>
<dbReference type="InterPro" id="IPR023096">
    <property type="entry name" value="G6P_Isomerase_C"/>
</dbReference>
<dbReference type="GO" id="GO:0006096">
    <property type="term" value="P:glycolytic process"/>
    <property type="evidence" value="ECO:0007669"/>
    <property type="project" value="UniProtKB-UniRule"/>
</dbReference>
<dbReference type="InterPro" id="IPR035476">
    <property type="entry name" value="SIS_PGI_1"/>
</dbReference>
<comment type="caution">
    <text evidence="9">The sequence shown here is derived from an EMBL/GenBank/DDBJ whole genome shotgun (WGS) entry which is preliminary data.</text>
</comment>
<dbReference type="SUPFAM" id="SSF53697">
    <property type="entry name" value="SIS domain"/>
    <property type="match status" value="1"/>
</dbReference>
<dbReference type="EMBL" id="ADMT01000078">
    <property type="protein sequence ID" value="EFF84037.1"/>
    <property type="molecule type" value="Genomic_DNA"/>
</dbReference>
<evidence type="ECO:0000256" key="6">
    <source>
        <dbReference type="ARBA" id="ARBA00029321"/>
    </source>
</evidence>
<dbReference type="PROSITE" id="PS00174">
    <property type="entry name" value="P_GLUCOSE_ISOMERASE_2"/>
    <property type="match status" value="1"/>
</dbReference>
<dbReference type="RefSeq" id="WP_004637414.1">
    <property type="nucleotide sequence ID" value="NZ_GG770435.1"/>
</dbReference>
<accession>D4XL78</accession>
<organism evidence="9 10">
    <name type="scientific">Acinetobacter haemolyticus ATCC 19194</name>
    <dbReference type="NCBI Taxonomy" id="707232"/>
    <lineage>
        <taxon>Bacteria</taxon>
        <taxon>Pseudomonadati</taxon>
        <taxon>Pseudomonadota</taxon>
        <taxon>Gammaproteobacteria</taxon>
        <taxon>Moraxellales</taxon>
        <taxon>Moraxellaceae</taxon>
        <taxon>Acinetobacter</taxon>
    </lineage>
</organism>
<comment type="similarity">
    <text evidence="2 7 8">Belongs to the GPI family.</text>
</comment>
<evidence type="ECO:0000256" key="1">
    <source>
        <dbReference type="ARBA" id="ARBA00004926"/>
    </source>
</evidence>
<dbReference type="PANTHER" id="PTHR11469:SF1">
    <property type="entry name" value="GLUCOSE-6-PHOSPHATE ISOMERASE"/>
    <property type="match status" value="1"/>
</dbReference>
<dbReference type="PANTHER" id="PTHR11469">
    <property type="entry name" value="GLUCOSE-6-PHOSPHATE ISOMERASE"/>
    <property type="match status" value="1"/>
</dbReference>
<dbReference type="HAMAP" id="MF_00473">
    <property type="entry name" value="G6P_isomerase"/>
    <property type="match status" value="1"/>
</dbReference>
<dbReference type="CDD" id="cd05016">
    <property type="entry name" value="SIS_PGI_2"/>
    <property type="match status" value="1"/>
</dbReference>
<dbReference type="InterPro" id="IPR001672">
    <property type="entry name" value="G6P_Isomerase"/>
</dbReference>
<dbReference type="Gene3D" id="1.10.1390.10">
    <property type="match status" value="1"/>
</dbReference>
<dbReference type="InterPro" id="IPR018189">
    <property type="entry name" value="Phosphoglucose_isomerase_CS"/>
</dbReference>
<dbReference type="GO" id="GO:0097367">
    <property type="term" value="F:carbohydrate derivative binding"/>
    <property type="evidence" value="ECO:0007669"/>
    <property type="project" value="InterPro"/>
</dbReference>
<feature type="active site" description="Proton donor" evidence="7">
    <location>
        <position position="361"/>
    </location>
</feature>
<dbReference type="InterPro" id="IPR046348">
    <property type="entry name" value="SIS_dom_sf"/>
</dbReference>
<dbReference type="GO" id="GO:0004347">
    <property type="term" value="F:glucose-6-phosphate isomerase activity"/>
    <property type="evidence" value="ECO:0007669"/>
    <property type="project" value="UniProtKB-UniRule"/>
</dbReference>
<keyword evidence="3 7" id="KW-0312">Gluconeogenesis</keyword>
<feature type="active site" evidence="7">
    <location>
        <position position="392"/>
    </location>
</feature>
<evidence type="ECO:0000256" key="8">
    <source>
        <dbReference type="RuleBase" id="RU000612"/>
    </source>
</evidence>
<comment type="pathway">
    <text evidence="7">Carbohydrate biosynthesis; gluconeogenesis.</text>
</comment>
<keyword evidence="4 7" id="KW-0324">Glycolysis</keyword>
<dbReference type="GO" id="GO:0006094">
    <property type="term" value="P:gluconeogenesis"/>
    <property type="evidence" value="ECO:0007669"/>
    <property type="project" value="UniProtKB-UniRule"/>
</dbReference>
<evidence type="ECO:0000256" key="5">
    <source>
        <dbReference type="ARBA" id="ARBA00023235"/>
    </source>
</evidence>
<dbReference type="UniPathway" id="UPA00109">
    <property type="reaction ID" value="UER00181"/>
</dbReference>
<dbReference type="Pfam" id="PF00342">
    <property type="entry name" value="PGI"/>
    <property type="match status" value="1"/>
</dbReference>
<evidence type="ECO:0000256" key="3">
    <source>
        <dbReference type="ARBA" id="ARBA00022432"/>
    </source>
</evidence>
<dbReference type="InterPro" id="IPR035482">
    <property type="entry name" value="SIS_PGI_2"/>
</dbReference>
<dbReference type="EC" id="5.3.1.9" evidence="7"/>
<dbReference type="AlphaFoldDB" id="D4XL78"/>
<comment type="function">
    <text evidence="7">Catalyzes the reversible isomerization of glucose-6-phosphate to fructose-6-phosphate.</text>
</comment>
<dbReference type="UniPathway" id="UPA00138"/>
<keyword evidence="7" id="KW-0963">Cytoplasm</keyword>
<dbReference type="CDD" id="cd05015">
    <property type="entry name" value="SIS_PGI_1"/>
    <property type="match status" value="1"/>
</dbReference>
<dbReference type="HOGENOM" id="CLU_017947_3_1_6"/>
<reference evidence="10" key="1">
    <citation type="submission" date="2010-03" db="EMBL/GenBank/DDBJ databases">
        <title>Complete sequence of Mobiluncus curtisii ATCC 43063.</title>
        <authorList>
            <person name="Muzny D."/>
            <person name="Qin X."/>
            <person name="Deng J."/>
            <person name="Jiang H."/>
            <person name="Liu Y."/>
            <person name="Qu J."/>
            <person name="Song X.-Z."/>
            <person name="Zhang L."/>
            <person name="Thornton R."/>
            <person name="Coyle M."/>
            <person name="Francisco L."/>
            <person name="Jackson L."/>
            <person name="Javaid M."/>
            <person name="Korchina V."/>
            <person name="Kovar C."/>
            <person name="Mata R."/>
            <person name="Mathew T."/>
            <person name="Ngo R."/>
            <person name="Nguyen L."/>
            <person name="Nguyen N."/>
            <person name="Okwuonu G."/>
            <person name="Ongeri F."/>
            <person name="Pham C."/>
            <person name="Simmons D."/>
            <person name="Wilczek-Boney K."/>
            <person name="Hale W."/>
            <person name="Jakkamsetti A."/>
            <person name="Pham P."/>
            <person name="Ruth R."/>
            <person name="San Lucas F."/>
            <person name="Warren J."/>
            <person name="Zhang J."/>
            <person name="Zhao Z."/>
            <person name="Zhou C."/>
            <person name="Zhu D."/>
            <person name="Lee S."/>
            <person name="Bess C."/>
            <person name="Blankenburg K."/>
            <person name="Forbes L."/>
            <person name="Fu Q."/>
            <person name="Gubbala S."/>
            <person name="Hirani K."/>
            <person name="Jayaseelan J.C."/>
            <person name="Lara F."/>
            <person name="Munidasa M."/>
            <person name="Palculict T."/>
            <person name="Patil S."/>
            <person name="Pu L.-L."/>
            <person name="Saada N."/>
            <person name="Tang L."/>
            <person name="Weissenberger G."/>
            <person name="Zhu Y."/>
            <person name="Hemphill L."/>
            <person name="Shang Y."/>
            <person name="Youmans B."/>
            <person name="Ayvaz T."/>
            <person name="Ross M."/>
            <person name="Santibanez J."/>
            <person name="Aqrawi P."/>
            <person name="Gross S."/>
            <person name="Joshi V."/>
            <person name="Fowler G."/>
            <person name="Nazareth L."/>
            <person name="Reid J."/>
            <person name="Worley K."/>
            <person name="Petrosino J."/>
            <person name="Highlander S."/>
            <person name="Gibbs R."/>
            <person name="Gibbs R."/>
        </authorList>
    </citation>
    <scope>NUCLEOTIDE SEQUENCE [LARGE SCALE GENOMIC DNA]</scope>
    <source>
        <strain evidence="10">ATCC 19194</strain>
    </source>
</reference>
<evidence type="ECO:0000256" key="2">
    <source>
        <dbReference type="ARBA" id="ARBA00006604"/>
    </source>
</evidence>
<evidence type="ECO:0000313" key="10">
    <source>
        <dbReference type="Proteomes" id="UP000003085"/>
    </source>
</evidence>
<dbReference type="NCBIfam" id="NF001211">
    <property type="entry name" value="PRK00179.1"/>
    <property type="match status" value="1"/>
</dbReference>
<proteinExistence type="inferred from homology"/>
<dbReference type="GO" id="GO:0005829">
    <property type="term" value="C:cytosol"/>
    <property type="evidence" value="ECO:0007669"/>
    <property type="project" value="TreeGrafter"/>
</dbReference>
<evidence type="ECO:0000256" key="7">
    <source>
        <dbReference type="HAMAP-Rule" id="MF_00473"/>
    </source>
</evidence>
<evidence type="ECO:0000256" key="4">
    <source>
        <dbReference type="ARBA" id="ARBA00023152"/>
    </source>
</evidence>
<comment type="pathway">
    <text evidence="1 7 8">Carbohydrate degradation; glycolysis; D-glyceraldehyde 3-phosphate and glycerone phosphate from D-glucose: step 2/4.</text>
</comment>
<protein>
    <recommendedName>
        <fullName evidence="7">Glucose-6-phosphate isomerase</fullName>
        <shortName evidence="7">GPI</shortName>
        <ecNumber evidence="7">5.3.1.9</ecNumber>
    </recommendedName>
    <alternativeName>
        <fullName evidence="7">Phosphoglucose isomerase</fullName>
        <shortName evidence="7">PGI</shortName>
    </alternativeName>
    <alternativeName>
        <fullName evidence="7">Phosphohexose isomerase</fullName>
        <shortName evidence="7">PHI</shortName>
    </alternativeName>
</protein>
<gene>
    <name evidence="7 9" type="primary">pgi</name>
    <name evidence="9" type="ORF">HMP0015_0465</name>
</gene>